<proteinExistence type="inferred from homology"/>
<sequence>MGNNKVYTIGRRLGTKPKEYAFSEIEDKLKDGDTVVLNSDIIDAVSIHAQITIDGNGYTFYVPEGKSGINLYNHCKIENCNMVLGENRSGIASRVSGVELHLENFTVAHESSKNFSLSISVWKFPLSKLICNNVVIDQAQLRTKELSGDSLTLGSAELDKSEITFMENEKWSAVKIDLGTLNAVNTTTLGVSGRIQELNALEVGVTTYDKNDKILIDKFTMDMGLDPDGFLTNELIDGLKIYGNTIIKQVISPEVNIDRYKKSARLFLINPNKDIVVNISGEWAFINRWGNRVNRGNINFRNYEDKTPWFFYDESSQVMLVDAKIKRKNKFTPKPIPKPVPKPKSAQNKLDEMIGLTDVKKKVKTYIATSIVNEMRKKKGEPVNESSLHLIFSGAPGTGKTQVARLLARILFENEIISKPDIKEVTAKDMIGEYTGQTSPKTHNLIMKAKGGILFIDEAYELDPEGGNAGTYKREAITTLVKDMDDYRSDLIVIMAGYTKNMEKLLQSNPGLPSRFVNKISFPDYSAEDLLAITYVQLGQQKQKLDDDAKVELENYILKAKQNNQVDGNGRWVRNIIQFISQARDVRIVSDGTLKTDPEAFNKIKLTDVREGIENI</sequence>
<dbReference type="CDD" id="cd00009">
    <property type="entry name" value="AAA"/>
    <property type="match status" value="1"/>
</dbReference>
<dbReference type="AlphaFoldDB" id="A0A0R1HG22"/>
<dbReference type="InterPro" id="IPR000641">
    <property type="entry name" value="CbxX/CfxQ"/>
</dbReference>
<accession>A0A0R1HG22</accession>
<dbReference type="SMART" id="SM00382">
    <property type="entry name" value="AAA"/>
    <property type="match status" value="1"/>
</dbReference>
<keyword evidence="3" id="KW-0067">ATP-binding</keyword>
<dbReference type="Gene3D" id="3.40.50.300">
    <property type="entry name" value="P-loop containing nucleotide triphosphate hydrolases"/>
    <property type="match status" value="1"/>
</dbReference>
<dbReference type="InterPro" id="IPR041627">
    <property type="entry name" value="AAA_lid_6"/>
</dbReference>
<dbReference type="Pfam" id="PF00004">
    <property type="entry name" value="AAA"/>
    <property type="match status" value="1"/>
</dbReference>
<organism evidence="5 6">
    <name type="scientific">Dellaglioa algida DSM 15638</name>
    <dbReference type="NCBI Taxonomy" id="1423719"/>
    <lineage>
        <taxon>Bacteria</taxon>
        <taxon>Bacillati</taxon>
        <taxon>Bacillota</taxon>
        <taxon>Bacilli</taxon>
        <taxon>Lactobacillales</taxon>
        <taxon>Lactobacillaceae</taxon>
        <taxon>Dellaglioa</taxon>
    </lineage>
</organism>
<protein>
    <submittedName>
        <fullName evidence="5">ATPase of the AAA+ class</fullName>
    </submittedName>
</protein>
<reference evidence="5 6" key="1">
    <citation type="journal article" date="2015" name="Genome Announc.">
        <title>Expanding the biotechnology potential of lactobacilli through comparative genomics of 213 strains and associated genera.</title>
        <authorList>
            <person name="Sun Z."/>
            <person name="Harris H.M."/>
            <person name="McCann A."/>
            <person name="Guo C."/>
            <person name="Argimon S."/>
            <person name="Zhang W."/>
            <person name="Yang X."/>
            <person name="Jeffery I.B."/>
            <person name="Cooney J.C."/>
            <person name="Kagawa T.F."/>
            <person name="Liu W."/>
            <person name="Song Y."/>
            <person name="Salvetti E."/>
            <person name="Wrobel A."/>
            <person name="Rasinkangas P."/>
            <person name="Parkhill J."/>
            <person name="Rea M.C."/>
            <person name="O'Sullivan O."/>
            <person name="Ritari J."/>
            <person name="Douillard F.P."/>
            <person name="Paul Ross R."/>
            <person name="Yang R."/>
            <person name="Briner A.E."/>
            <person name="Felis G.E."/>
            <person name="de Vos W.M."/>
            <person name="Barrangou R."/>
            <person name="Klaenhammer T.R."/>
            <person name="Caufield P.W."/>
            <person name="Cui Y."/>
            <person name="Zhang H."/>
            <person name="O'Toole P.W."/>
        </authorList>
    </citation>
    <scope>NUCLEOTIDE SEQUENCE [LARGE SCALE GENOMIC DNA]</scope>
    <source>
        <strain evidence="5 6">DSM 15638</strain>
    </source>
</reference>
<dbReference type="GO" id="GO:0016887">
    <property type="term" value="F:ATP hydrolysis activity"/>
    <property type="evidence" value="ECO:0007669"/>
    <property type="project" value="InterPro"/>
</dbReference>
<evidence type="ECO:0000313" key="6">
    <source>
        <dbReference type="Proteomes" id="UP000051450"/>
    </source>
</evidence>
<dbReference type="InterPro" id="IPR050773">
    <property type="entry name" value="CbxX/CfxQ_RuBisCO_ESX"/>
</dbReference>
<dbReference type="InterPro" id="IPR003593">
    <property type="entry name" value="AAA+_ATPase"/>
</dbReference>
<dbReference type="RefSeq" id="WP_057974608.1">
    <property type="nucleotide sequence ID" value="NZ_AZDI01000010.1"/>
</dbReference>
<dbReference type="Gene3D" id="1.10.8.60">
    <property type="match status" value="1"/>
</dbReference>
<dbReference type="Pfam" id="PF17866">
    <property type="entry name" value="AAA_lid_6"/>
    <property type="match status" value="1"/>
</dbReference>
<dbReference type="STRING" id="1423719.FC66_GL000347"/>
<keyword evidence="6" id="KW-1185">Reference proteome</keyword>
<dbReference type="EMBL" id="AZDI01000010">
    <property type="protein sequence ID" value="KRK45292.1"/>
    <property type="molecule type" value="Genomic_DNA"/>
</dbReference>
<dbReference type="InterPro" id="IPR003959">
    <property type="entry name" value="ATPase_AAA_core"/>
</dbReference>
<dbReference type="PATRIC" id="fig|1423719.4.peg.351"/>
<evidence type="ECO:0000256" key="3">
    <source>
        <dbReference type="ARBA" id="ARBA00022840"/>
    </source>
</evidence>
<dbReference type="FunFam" id="3.40.50.300:FF:000216">
    <property type="entry name" value="Type VII secretion ATPase EccA"/>
    <property type="match status" value="1"/>
</dbReference>
<keyword evidence="2" id="KW-0547">Nucleotide-binding</keyword>
<comment type="caution">
    <text evidence="5">The sequence shown here is derived from an EMBL/GenBank/DDBJ whole genome shotgun (WGS) entry which is preliminary data.</text>
</comment>
<dbReference type="PANTHER" id="PTHR43392">
    <property type="entry name" value="AAA-TYPE ATPASE FAMILY PROTEIN / ANKYRIN REPEAT FAMILY PROTEIN"/>
    <property type="match status" value="1"/>
</dbReference>
<dbReference type="Proteomes" id="UP000051450">
    <property type="component" value="Unassembled WGS sequence"/>
</dbReference>
<dbReference type="OrthoDB" id="9806903at2"/>
<dbReference type="PRINTS" id="PR00819">
    <property type="entry name" value="CBXCFQXSUPER"/>
</dbReference>
<dbReference type="InterPro" id="IPR027417">
    <property type="entry name" value="P-loop_NTPase"/>
</dbReference>
<dbReference type="GO" id="GO:0005524">
    <property type="term" value="F:ATP binding"/>
    <property type="evidence" value="ECO:0007669"/>
    <property type="project" value="UniProtKB-KW"/>
</dbReference>
<evidence type="ECO:0000256" key="1">
    <source>
        <dbReference type="ARBA" id="ARBA00010378"/>
    </source>
</evidence>
<gene>
    <name evidence="5" type="ORF">FC66_GL000347</name>
</gene>
<name>A0A0R1HG22_9LACO</name>
<evidence type="ECO:0000313" key="5">
    <source>
        <dbReference type="EMBL" id="KRK45292.1"/>
    </source>
</evidence>
<comment type="similarity">
    <text evidence="1">Belongs to the CbxX/CfxQ family.</text>
</comment>
<evidence type="ECO:0000259" key="4">
    <source>
        <dbReference type="SMART" id="SM00382"/>
    </source>
</evidence>
<dbReference type="PANTHER" id="PTHR43392:SF2">
    <property type="entry name" value="AAA-TYPE ATPASE FAMILY PROTEIN _ ANKYRIN REPEAT FAMILY PROTEIN"/>
    <property type="match status" value="1"/>
</dbReference>
<dbReference type="SUPFAM" id="SSF52540">
    <property type="entry name" value="P-loop containing nucleoside triphosphate hydrolases"/>
    <property type="match status" value="1"/>
</dbReference>
<feature type="domain" description="AAA+ ATPase" evidence="4">
    <location>
        <begin position="386"/>
        <end position="522"/>
    </location>
</feature>
<evidence type="ECO:0000256" key="2">
    <source>
        <dbReference type="ARBA" id="ARBA00022741"/>
    </source>
</evidence>